<sequence>MLTTTEPVADGICHFVVDLEATPHYYLIKENQGSFIESKHIVLRKNILTGGDDVLIQIGGDSTLDFSGKGARKMVRFNELPLWCSREEQSISKEIAAPVFPNKELTYVYHYFEQTNRLSKLWMNRLADEKPLYSDEEYQLLLADGVSYIQKSLIFAVEVKALLNKSFSRDEIGQITKLMDQKIIDLRSSVSESILARSDNWIKFMDKWISVDQKLKHDRSFSKYDYLKKNYSGGIRDKLTMLYLIKNAKYVANVDSLAQDFIATSQDESYTELLSQVMHGRTKGKKAKDFSLFDQYGNQVKLTDFYGKVVFLDFWFPGCFPCMKYFAETISYAEEKFKHNPDVIFISIGICSDKGKWMDALQTNKYTSPSAINLFTGEAGWNHPVIMDYAITSAPTPMVIDKSGHIFSTNSNELGKGNKEKLIETIDNCLAQ</sequence>
<dbReference type="InterPro" id="IPR036249">
    <property type="entry name" value="Thioredoxin-like_sf"/>
</dbReference>
<dbReference type="PROSITE" id="PS51352">
    <property type="entry name" value="THIOREDOXIN_2"/>
    <property type="match status" value="1"/>
</dbReference>
<name>A0ABQ1MMX4_9SPHI</name>
<dbReference type="CDD" id="cd02966">
    <property type="entry name" value="TlpA_like_family"/>
    <property type="match status" value="1"/>
</dbReference>
<protein>
    <recommendedName>
        <fullName evidence="5">Thioredoxin domain-containing protein</fullName>
    </recommendedName>
</protein>
<dbReference type="Proteomes" id="UP000597338">
    <property type="component" value="Unassembled WGS sequence"/>
</dbReference>
<evidence type="ECO:0000256" key="4">
    <source>
        <dbReference type="ARBA" id="ARBA00023284"/>
    </source>
</evidence>
<evidence type="ECO:0000313" key="6">
    <source>
        <dbReference type="EMBL" id="GGC43129.1"/>
    </source>
</evidence>
<evidence type="ECO:0000259" key="5">
    <source>
        <dbReference type="PROSITE" id="PS51352"/>
    </source>
</evidence>
<keyword evidence="2" id="KW-0201">Cytochrome c-type biogenesis</keyword>
<proteinExistence type="predicted"/>
<keyword evidence="7" id="KW-1185">Reference proteome</keyword>
<evidence type="ECO:0000256" key="2">
    <source>
        <dbReference type="ARBA" id="ARBA00022748"/>
    </source>
</evidence>
<reference evidence="7" key="1">
    <citation type="journal article" date="2019" name="Int. J. Syst. Evol. Microbiol.">
        <title>The Global Catalogue of Microorganisms (GCM) 10K type strain sequencing project: providing services to taxonomists for standard genome sequencing and annotation.</title>
        <authorList>
            <consortium name="The Broad Institute Genomics Platform"/>
            <consortium name="The Broad Institute Genome Sequencing Center for Infectious Disease"/>
            <person name="Wu L."/>
            <person name="Ma J."/>
        </authorList>
    </citation>
    <scope>NUCLEOTIDE SEQUENCE [LARGE SCALE GENOMIC DNA]</scope>
    <source>
        <strain evidence="7">CGMCC 1.15342</strain>
    </source>
</reference>
<dbReference type="InterPro" id="IPR050553">
    <property type="entry name" value="Thioredoxin_ResA/DsbE_sf"/>
</dbReference>
<dbReference type="SUPFAM" id="SSF52833">
    <property type="entry name" value="Thioredoxin-like"/>
    <property type="match status" value="1"/>
</dbReference>
<comment type="caution">
    <text evidence="6">The sequence shown here is derived from an EMBL/GenBank/DDBJ whole genome shotgun (WGS) entry which is preliminary data.</text>
</comment>
<keyword evidence="3" id="KW-1015">Disulfide bond</keyword>
<dbReference type="Pfam" id="PF00578">
    <property type="entry name" value="AhpC-TSA"/>
    <property type="match status" value="1"/>
</dbReference>
<dbReference type="InterPro" id="IPR000866">
    <property type="entry name" value="AhpC/TSA"/>
</dbReference>
<dbReference type="PANTHER" id="PTHR42852">
    <property type="entry name" value="THIOL:DISULFIDE INTERCHANGE PROTEIN DSBE"/>
    <property type="match status" value="1"/>
</dbReference>
<accession>A0ABQ1MMX4</accession>
<organism evidence="6 7">
    <name type="scientific">Parapedobacter defluvii</name>
    <dbReference type="NCBI Taxonomy" id="2045106"/>
    <lineage>
        <taxon>Bacteria</taxon>
        <taxon>Pseudomonadati</taxon>
        <taxon>Bacteroidota</taxon>
        <taxon>Sphingobacteriia</taxon>
        <taxon>Sphingobacteriales</taxon>
        <taxon>Sphingobacteriaceae</taxon>
        <taxon>Parapedobacter</taxon>
    </lineage>
</organism>
<dbReference type="InterPro" id="IPR013766">
    <property type="entry name" value="Thioredoxin_domain"/>
</dbReference>
<comment type="subcellular location">
    <subcellularLocation>
        <location evidence="1">Cell envelope</location>
    </subcellularLocation>
</comment>
<feature type="domain" description="Thioredoxin" evidence="5">
    <location>
        <begin position="281"/>
        <end position="431"/>
    </location>
</feature>
<dbReference type="Gene3D" id="3.40.30.10">
    <property type="entry name" value="Glutaredoxin"/>
    <property type="match status" value="1"/>
</dbReference>
<evidence type="ECO:0000256" key="3">
    <source>
        <dbReference type="ARBA" id="ARBA00023157"/>
    </source>
</evidence>
<gene>
    <name evidence="6" type="ORF">GCM10011386_39240</name>
</gene>
<dbReference type="EMBL" id="BMIK01000019">
    <property type="protein sequence ID" value="GGC43129.1"/>
    <property type="molecule type" value="Genomic_DNA"/>
</dbReference>
<dbReference type="PANTHER" id="PTHR42852:SF6">
    <property type="entry name" value="THIOL:DISULFIDE INTERCHANGE PROTEIN DSBE"/>
    <property type="match status" value="1"/>
</dbReference>
<evidence type="ECO:0000256" key="1">
    <source>
        <dbReference type="ARBA" id="ARBA00004196"/>
    </source>
</evidence>
<evidence type="ECO:0000313" key="7">
    <source>
        <dbReference type="Proteomes" id="UP000597338"/>
    </source>
</evidence>
<keyword evidence="4" id="KW-0676">Redox-active center</keyword>